<dbReference type="InterPro" id="IPR000045">
    <property type="entry name" value="Prepilin_IV_endopep_pep"/>
</dbReference>
<sequence>MINEAWFPVALTLLAAVVGFLLGGAGARLLGRLRVPAPVPVYGCAALAGLLWTVAALRVSSGALPVGWLAVSCAAGLLTVLAAATDLAHRRLPDLLTLRAPPILALLLIFAAWAAADGGVLIRAVLGGLGLAALYASVHLASPRALGAGDVKLAMVVGMILASVSWASWLLAAVITPLLTGLLGLAVALRRGGRVSIPHGPSMLIPAWLLVTFQP</sequence>
<dbReference type="RefSeq" id="WP_069848721.1">
    <property type="nucleotide sequence ID" value="NZ_CP014859.1"/>
</dbReference>
<dbReference type="GO" id="GO:0008168">
    <property type="term" value="F:methyltransferase activity"/>
    <property type="evidence" value="ECO:0007669"/>
    <property type="project" value="UniProtKB-KW"/>
</dbReference>
<keyword evidence="1" id="KW-0812">Transmembrane</keyword>
<feature type="transmembrane region" description="Helical" evidence="1">
    <location>
        <begin position="39"/>
        <end position="60"/>
    </location>
</feature>
<dbReference type="GO" id="GO:0016020">
    <property type="term" value="C:membrane"/>
    <property type="evidence" value="ECO:0007669"/>
    <property type="project" value="InterPro"/>
</dbReference>
<organism evidence="3 4">
    <name type="scientific">Actinoalloteichus hymeniacidonis</name>
    <dbReference type="NCBI Taxonomy" id="340345"/>
    <lineage>
        <taxon>Bacteria</taxon>
        <taxon>Bacillati</taxon>
        <taxon>Actinomycetota</taxon>
        <taxon>Actinomycetes</taxon>
        <taxon>Pseudonocardiales</taxon>
        <taxon>Pseudonocardiaceae</taxon>
        <taxon>Actinoalloteichus</taxon>
    </lineage>
</organism>
<keyword evidence="3" id="KW-0489">Methyltransferase</keyword>
<dbReference type="GO" id="GO:0004190">
    <property type="term" value="F:aspartic-type endopeptidase activity"/>
    <property type="evidence" value="ECO:0007669"/>
    <property type="project" value="InterPro"/>
</dbReference>
<keyword evidence="3" id="KW-0808">Transferase</keyword>
<evidence type="ECO:0000313" key="3">
    <source>
        <dbReference type="EMBL" id="AOS63096.1"/>
    </source>
</evidence>
<dbReference type="KEGG" id="ahm:TL08_11410"/>
<keyword evidence="1" id="KW-1133">Transmembrane helix</keyword>
<feature type="transmembrane region" description="Helical" evidence="1">
    <location>
        <begin position="66"/>
        <end position="84"/>
    </location>
</feature>
<protein>
    <submittedName>
        <fullName evidence="3">Type IV leader peptidase</fullName>
        <ecNumber evidence="3">2.1.1.-</ecNumber>
    </submittedName>
</protein>
<evidence type="ECO:0000313" key="4">
    <source>
        <dbReference type="Proteomes" id="UP000095210"/>
    </source>
</evidence>
<keyword evidence="4" id="KW-1185">Reference proteome</keyword>
<feature type="transmembrane region" description="Helical" evidence="1">
    <location>
        <begin position="120"/>
        <end position="138"/>
    </location>
</feature>
<gene>
    <name evidence="3" type="ORF">TL08_11410</name>
</gene>
<proteinExistence type="predicted"/>
<dbReference type="GO" id="GO:0032259">
    <property type="term" value="P:methylation"/>
    <property type="evidence" value="ECO:0007669"/>
    <property type="project" value="UniProtKB-KW"/>
</dbReference>
<feature type="transmembrane region" description="Helical" evidence="1">
    <location>
        <begin position="6"/>
        <end position="27"/>
    </location>
</feature>
<dbReference type="Gene3D" id="1.20.120.1220">
    <property type="match status" value="1"/>
</dbReference>
<name>A0AAC9HQF8_9PSEU</name>
<evidence type="ECO:0000259" key="2">
    <source>
        <dbReference type="Pfam" id="PF01478"/>
    </source>
</evidence>
<dbReference type="Proteomes" id="UP000095210">
    <property type="component" value="Chromosome"/>
</dbReference>
<dbReference type="EMBL" id="CP014859">
    <property type="protein sequence ID" value="AOS63096.1"/>
    <property type="molecule type" value="Genomic_DNA"/>
</dbReference>
<evidence type="ECO:0000256" key="1">
    <source>
        <dbReference type="SAM" id="Phobius"/>
    </source>
</evidence>
<accession>A0AAC9HQF8</accession>
<dbReference type="Pfam" id="PF01478">
    <property type="entry name" value="Peptidase_A24"/>
    <property type="match status" value="1"/>
</dbReference>
<dbReference type="EC" id="2.1.1.-" evidence="3"/>
<feature type="transmembrane region" description="Helical" evidence="1">
    <location>
        <begin position="96"/>
        <end position="114"/>
    </location>
</feature>
<reference evidence="4" key="1">
    <citation type="submission" date="2016-03" db="EMBL/GenBank/DDBJ databases">
        <title>Complete genome sequence of the type strain Actinoalloteichus hymeniacidonis DSM 45092.</title>
        <authorList>
            <person name="Schaffert L."/>
            <person name="Albersmeier A."/>
            <person name="Winkler A."/>
            <person name="Kalinowski J."/>
            <person name="Zotchev S."/>
            <person name="Ruckert C."/>
        </authorList>
    </citation>
    <scope>NUCLEOTIDE SEQUENCE [LARGE SCALE GENOMIC DNA]</scope>
    <source>
        <strain evidence="4">HPA177(T) (DSM 45092(T))</strain>
    </source>
</reference>
<dbReference type="AlphaFoldDB" id="A0AAC9HQF8"/>
<feature type="domain" description="Prepilin type IV endopeptidase peptidase" evidence="2">
    <location>
        <begin position="77"/>
        <end position="180"/>
    </location>
</feature>
<keyword evidence="1" id="KW-0472">Membrane</keyword>